<dbReference type="RefSeq" id="YP_009283143.1">
    <property type="nucleotide sequence ID" value="NC_031039.1"/>
</dbReference>
<evidence type="ECO:0000313" key="2">
    <source>
        <dbReference type="Proteomes" id="UP000202618"/>
    </source>
</evidence>
<accession>A0A172JIE5</accession>
<protein>
    <submittedName>
        <fullName evidence="1">Uncharacterized protein</fullName>
    </submittedName>
</protein>
<reference evidence="1 2" key="1">
    <citation type="journal article" date="2016" name="Virology">
        <title>The genome of AR9, a giant transducing Bacillus phage encoding two multisubunit RNA polymerases.</title>
        <authorList>
            <person name="Lavysh D."/>
            <person name="Sokolova M."/>
            <person name="Minakhin L."/>
            <person name="Yakunina M."/>
            <person name="Artamonova T."/>
            <person name="Kozyavkin S."/>
            <person name="Makarova K.S."/>
            <person name="Koonin E.V."/>
            <person name="Severinov K."/>
        </authorList>
    </citation>
    <scope>NUCLEOTIDE SEQUENCE [LARGE SCALE GENOMIC DNA]</scope>
</reference>
<dbReference type="KEGG" id="vg:29058957"/>
<evidence type="ECO:0000313" key="1">
    <source>
        <dbReference type="EMBL" id="AMS01323.1"/>
    </source>
</evidence>
<gene>
    <name evidence="1" type="ORF">AR9_g239</name>
</gene>
<name>A0A172JIE5_BPPB1</name>
<dbReference type="EMBL" id="KU878088">
    <property type="protein sequence ID" value="AMS01323.1"/>
    <property type="molecule type" value="Genomic_DNA"/>
</dbReference>
<organism evidence="1 2">
    <name type="scientific">Bacillus phage AR9</name>
    <dbReference type="NCBI Taxonomy" id="1815509"/>
    <lineage>
        <taxon>Viruses</taxon>
        <taxon>Duplodnaviria</taxon>
        <taxon>Heunggongvirae</taxon>
        <taxon>Uroviricota</taxon>
        <taxon>Caudoviricetes</taxon>
        <taxon>Takahashivirus</taxon>
        <taxon>Bacillus phage PBS1</taxon>
    </lineage>
</organism>
<sequence length="255" mass="31080">MTNNLYQKHNYLNKRISYLKNNIIREYDMTNAGVNILRKNNVITEEEYRHLNSMEKLKKNKTVGLFLKKNPDISEALINEFVLIRKELFEKNNIDDDDILSIKKDAVFIINKKLTNLELNEYYKFQEKNRYISYINIDNKEFYYKSDRTLDIKGYSKEIKEFHKDYLFKDLEELLFLDTHNEENALFEKLIQLKYNFVTRELPYQYYLDLIYGKYLYGILNHMYYLDEITEDLKKYVLINNNLNFLLRVINILLK</sequence>
<dbReference type="Proteomes" id="UP000202618">
    <property type="component" value="Segment"/>
</dbReference>
<dbReference type="GeneID" id="29058957"/>
<proteinExistence type="predicted"/>